<keyword evidence="2" id="KW-1185">Reference proteome</keyword>
<gene>
    <name evidence="1" type="ordered locus">Bacsa_2968</name>
</gene>
<evidence type="ECO:0000313" key="1">
    <source>
        <dbReference type="EMBL" id="ADY37498.1"/>
    </source>
</evidence>
<dbReference type="KEGG" id="bsa:Bacsa_2968"/>
<dbReference type="Proteomes" id="UP000007486">
    <property type="component" value="Chromosome"/>
</dbReference>
<proteinExistence type="predicted"/>
<evidence type="ECO:0000313" key="2">
    <source>
        <dbReference type="Proteomes" id="UP000007486"/>
    </source>
</evidence>
<dbReference type="EMBL" id="CP002530">
    <property type="protein sequence ID" value="ADY37498.1"/>
    <property type="molecule type" value="Genomic_DNA"/>
</dbReference>
<reference evidence="1 2" key="1">
    <citation type="journal article" date="2011" name="Stand. Genomic Sci.">
        <title>Complete genome sequence of Bacteroides salanitronis type strain (BL78).</title>
        <authorList>
            <person name="Gronow S."/>
            <person name="Held B."/>
            <person name="Lucas S."/>
            <person name="Lapidus A."/>
            <person name="Del Rio T.G."/>
            <person name="Nolan M."/>
            <person name="Tice H."/>
            <person name="Deshpande S."/>
            <person name="Cheng J.F."/>
            <person name="Pitluck S."/>
            <person name="Liolios K."/>
            <person name="Pagani I."/>
            <person name="Ivanova N."/>
            <person name="Mavromatis K."/>
            <person name="Pati A."/>
            <person name="Tapia R."/>
            <person name="Han C."/>
            <person name="Goodwin L."/>
            <person name="Chen A."/>
            <person name="Palaniappan K."/>
            <person name="Land M."/>
            <person name="Hauser L."/>
            <person name="Chang Y.J."/>
            <person name="Jeffries C.D."/>
            <person name="Brambilla E.M."/>
            <person name="Rohde M."/>
            <person name="Goker M."/>
            <person name="Detter J.C."/>
            <person name="Woyke T."/>
            <person name="Bristow J."/>
            <person name="Markowitz V."/>
            <person name="Hugenholtz P."/>
            <person name="Kyrpides N.C."/>
            <person name="Klenk H.P."/>
            <person name="Eisen J.A."/>
        </authorList>
    </citation>
    <scope>NUCLEOTIDE SEQUENCE [LARGE SCALE GENOMIC DNA]</scope>
    <source>
        <strain evidence="1 2">DSM 18170</strain>
    </source>
</reference>
<dbReference type="AlphaFoldDB" id="F0R232"/>
<protein>
    <submittedName>
        <fullName evidence="1">Uncharacterized protein</fullName>
    </submittedName>
</protein>
<organism evidence="1 2">
    <name type="scientific">Phocaeicola salanitronis (strain DSM 18170 / JCM 13657 / CCUG 60908 / BL78)</name>
    <name type="common">Bacteroides salanitronis</name>
    <dbReference type="NCBI Taxonomy" id="667015"/>
    <lineage>
        <taxon>Bacteria</taxon>
        <taxon>Pseudomonadati</taxon>
        <taxon>Bacteroidota</taxon>
        <taxon>Bacteroidia</taxon>
        <taxon>Bacteroidales</taxon>
        <taxon>Bacteroidaceae</taxon>
        <taxon>Phocaeicola</taxon>
    </lineage>
</organism>
<dbReference type="HOGENOM" id="CLU_3372127_0_0_10"/>
<sequence>MNVCQHHVRAYAIRPYSLLEEMGYSLLIIVNLED</sequence>
<name>F0R232_PHOSB</name>
<accession>F0R232</accession>